<keyword evidence="2" id="KW-1185">Reference proteome</keyword>
<protein>
    <submittedName>
        <fullName evidence="1">7823_t:CDS:1</fullName>
    </submittedName>
</protein>
<comment type="caution">
    <text evidence="1">The sequence shown here is derived from an EMBL/GenBank/DDBJ whole genome shotgun (WGS) entry which is preliminary data.</text>
</comment>
<organism evidence="1 2">
    <name type="scientific">Funneliformis caledonium</name>
    <dbReference type="NCBI Taxonomy" id="1117310"/>
    <lineage>
        <taxon>Eukaryota</taxon>
        <taxon>Fungi</taxon>
        <taxon>Fungi incertae sedis</taxon>
        <taxon>Mucoromycota</taxon>
        <taxon>Glomeromycotina</taxon>
        <taxon>Glomeromycetes</taxon>
        <taxon>Glomerales</taxon>
        <taxon>Glomeraceae</taxon>
        <taxon>Funneliformis</taxon>
    </lineage>
</organism>
<dbReference type="EMBL" id="CAJVPQ010004866">
    <property type="protein sequence ID" value="CAG8659554.1"/>
    <property type="molecule type" value="Genomic_DNA"/>
</dbReference>
<proteinExistence type="predicted"/>
<name>A0A9N9E0M2_9GLOM</name>
<evidence type="ECO:0000313" key="2">
    <source>
        <dbReference type="Proteomes" id="UP000789570"/>
    </source>
</evidence>
<dbReference type="AlphaFoldDB" id="A0A9N9E0M2"/>
<dbReference type="OrthoDB" id="2442088at2759"/>
<gene>
    <name evidence="1" type="ORF">FCALED_LOCUS11479</name>
</gene>
<reference evidence="1" key="1">
    <citation type="submission" date="2021-06" db="EMBL/GenBank/DDBJ databases">
        <authorList>
            <person name="Kallberg Y."/>
            <person name="Tangrot J."/>
            <person name="Rosling A."/>
        </authorList>
    </citation>
    <scope>NUCLEOTIDE SEQUENCE</scope>
    <source>
        <strain evidence="1">UK204</strain>
    </source>
</reference>
<feature type="non-terminal residue" evidence="1">
    <location>
        <position position="1"/>
    </location>
</feature>
<sequence>DRLTLRTIFLRGKKDYADEKELSVIFPLSWEFCFQFLEVFELMENVIQYILKYPNVIKELIKYLTKSSKFSEFSIRHCISCITDQI</sequence>
<accession>A0A9N9E0M2</accession>
<dbReference type="Proteomes" id="UP000789570">
    <property type="component" value="Unassembled WGS sequence"/>
</dbReference>
<evidence type="ECO:0000313" key="1">
    <source>
        <dbReference type="EMBL" id="CAG8659554.1"/>
    </source>
</evidence>